<feature type="compositionally biased region" description="Basic and acidic residues" evidence="1">
    <location>
        <begin position="53"/>
        <end position="68"/>
    </location>
</feature>
<feature type="signal peptide" evidence="2">
    <location>
        <begin position="1"/>
        <end position="26"/>
    </location>
</feature>
<gene>
    <name evidence="3" type="ORF">GCM10023321_52880</name>
</gene>
<dbReference type="Proteomes" id="UP001428817">
    <property type="component" value="Unassembled WGS sequence"/>
</dbReference>
<comment type="caution">
    <text evidence="3">The sequence shown here is derived from an EMBL/GenBank/DDBJ whole genome shotgun (WGS) entry which is preliminary data.</text>
</comment>
<dbReference type="EMBL" id="BAABJP010000030">
    <property type="protein sequence ID" value="GAA5164440.1"/>
    <property type="molecule type" value="Genomic_DNA"/>
</dbReference>
<reference evidence="4" key="1">
    <citation type="journal article" date="2019" name="Int. J. Syst. Evol. Microbiol.">
        <title>The Global Catalogue of Microorganisms (GCM) 10K type strain sequencing project: providing services to taxonomists for standard genome sequencing and annotation.</title>
        <authorList>
            <consortium name="The Broad Institute Genomics Platform"/>
            <consortium name="The Broad Institute Genome Sequencing Center for Infectious Disease"/>
            <person name="Wu L."/>
            <person name="Ma J."/>
        </authorList>
    </citation>
    <scope>NUCLEOTIDE SEQUENCE [LARGE SCALE GENOMIC DNA]</scope>
    <source>
        <strain evidence="4">JCM 18303</strain>
    </source>
</reference>
<evidence type="ECO:0000313" key="3">
    <source>
        <dbReference type="EMBL" id="GAA5164440.1"/>
    </source>
</evidence>
<accession>A0ABP9QMQ6</accession>
<dbReference type="RefSeq" id="WP_185062384.1">
    <property type="nucleotide sequence ID" value="NZ_BAABJP010000030.1"/>
</dbReference>
<sequence length="100" mass="10370">MPTKKLIGLALAGAALLWIGASVAQADEDDSEGYPSTQSPTQGVDAGEATLETQRDSFMDAANGDDRPNGANGTETEFFDPDSRFVEGPVGGLLKDGPLK</sequence>
<proteinExistence type="predicted"/>
<organism evidence="3 4">
    <name type="scientific">Pseudonocardia eucalypti</name>
    <dbReference type="NCBI Taxonomy" id="648755"/>
    <lineage>
        <taxon>Bacteria</taxon>
        <taxon>Bacillati</taxon>
        <taxon>Actinomycetota</taxon>
        <taxon>Actinomycetes</taxon>
        <taxon>Pseudonocardiales</taxon>
        <taxon>Pseudonocardiaceae</taxon>
        <taxon>Pseudonocardia</taxon>
    </lineage>
</organism>
<keyword evidence="4" id="KW-1185">Reference proteome</keyword>
<evidence type="ECO:0000256" key="1">
    <source>
        <dbReference type="SAM" id="MobiDB-lite"/>
    </source>
</evidence>
<name>A0ABP9QMQ6_9PSEU</name>
<protein>
    <submittedName>
        <fullName evidence="3">Uncharacterized protein</fullName>
    </submittedName>
</protein>
<feature type="chain" id="PRO_5046852105" evidence="2">
    <location>
        <begin position="27"/>
        <end position="100"/>
    </location>
</feature>
<keyword evidence="2" id="KW-0732">Signal</keyword>
<evidence type="ECO:0000313" key="4">
    <source>
        <dbReference type="Proteomes" id="UP001428817"/>
    </source>
</evidence>
<evidence type="ECO:0000256" key="2">
    <source>
        <dbReference type="SAM" id="SignalP"/>
    </source>
</evidence>
<feature type="region of interest" description="Disordered" evidence="1">
    <location>
        <begin position="26"/>
        <end position="100"/>
    </location>
</feature>